<feature type="region of interest" description="Disordered" evidence="2">
    <location>
        <begin position="308"/>
        <end position="337"/>
    </location>
</feature>
<evidence type="ECO:0000256" key="2">
    <source>
        <dbReference type="SAM" id="MobiDB-lite"/>
    </source>
</evidence>
<dbReference type="AlphaFoldDB" id="A0A2S6CI94"/>
<feature type="coiled-coil region" evidence="1">
    <location>
        <begin position="61"/>
        <end position="130"/>
    </location>
</feature>
<accession>A0A2S6CI94</accession>
<dbReference type="Proteomes" id="UP000237631">
    <property type="component" value="Unassembled WGS sequence"/>
</dbReference>
<feature type="compositionally biased region" description="Basic residues" evidence="2">
    <location>
        <begin position="520"/>
        <end position="532"/>
    </location>
</feature>
<evidence type="ECO:0000313" key="4">
    <source>
        <dbReference type="Proteomes" id="UP000237631"/>
    </source>
</evidence>
<feature type="compositionally biased region" description="Polar residues" evidence="2">
    <location>
        <begin position="456"/>
        <end position="468"/>
    </location>
</feature>
<keyword evidence="1" id="KW-0175">Coiled coil</keyword>
<feature type="compositionally biased region" description="Low complexity" evidence="2">
    <location>
        <begin position="404"/>
        <end position="418"/>
    </location>
</feature>
<reference evidence="4" key="1">
    <citation type="journal article" date="2017" name="bioRxiv">
        <title>Conservation of a gene cluster reveals novel cercosporin biosynthetic mechanisms and extends production to the genus Colletotrichum.</title>
        <authorList>
            <person name="de Jonge R."/>
            <person name="Ebert M.K."/>
            <person name="Huitt-Roehl C.R."/>
            <person name="Pal P."/>
            <person name="Suttle J.C."/>
            <person name="Spanner R.E."/>
            <person name="Neubauer J.D."/>
            <person name="Jurick W.M.II."/>
            <person name="Stott K.A."/>
            <person name="Secor G.A."/>
            <person name="Thomma B.P.H.J."/>
            <person name="Van de Peer Y."/>
            <person name="Townsend C.A."/>
            <person name="Bolton M.D."/>
        </authorList>
    </citation>
    <scope>NUCLEOTIDE SEQUENCE [LARGE SCALE GENOMIC DNA]</scope>
    <source>
        <strain evidence="4">CBS538.71</strain>
    </source>
</reference>
<dbReference type="OrthoDB" id="20105at2759"/>
<organism evidence="3 4">
    <name type="scientific">Cercospora berteroae</name>
    <dbReference type="NCBI Taxonomy" id="357750"/>
    <lineage>
        <taxon>Eukaryota</taxon>
        <taxon>Fungi</taxon>
        <taxon>Dikarya</taxon>
        <taxon>Ascomycota</taxon>
        <taxon>Pezizomycotina</taxon>
        <taxon>Dothideomycetes</taxon>
        <taxon>Dothideomycetidae</taxon>
        <taxon>Mycosphaerellales</taxon>
        <taxon>Mycosphaerellaceae</taxon>
        <taxon>Cercospora</taxon>
    </lineage>
</organism>
<dbReference type="STRING" id="357750.A0A2S6CI94"/>
<comment type="caution">
    <text evidence="3">The sequence shown here is derived from an EMBL/GenBank/DDBJ whole genome shotgun (WGS) entry which is preliminary data.</text>
</comment>
<feature type="region of interest" description="Disordered" evidence="2">
    <location>
        <begin position="382"/>
        <end position="637"/>
    </location>
</feature>
<proteinExistence type="predicted"/>
<dbReference type="EMBL" id="PNEN01000391">
    <property type="protein sequence ID" value="PPJ59438.1"/>
    <property type="molecule type" value="Genomic_DNA"/>
</dbReference>
<keyword evidence="4" id="KW-1185">Reference proteome</keyword>
<name>A0A2S6CI94_9PEZI</name>
<evidence type="ECO:0000313" key="3">
    <source>
        <dbReference type="EMBL" id="PPJ59438.1"/>
    </source>
</evidence>
<evidence type="ECO:0000256" key="1">
    <source>
        <dbReference type="SAM" id="Coils"/>
    </source>
</evidence>
<sequence>MSTPTAAYPLMPARSTKAATMAPISQQNGAMHQHSLNTAAAELKYANSTHLVDVIGKDEDIRRLRFDIHILEDDNDELRELLGQEEARSDQFERLVNENLARAEVAEARLSDLEDELRTREQEVGTLRAEAKALETTAADSEAFLTEKLALTRELSVLRPQLEHLKTQASNTEALMIEKLELQRQLTEIQCELENAKRDVKRAMAKRRNTGVEIAQEEQVDQLKRELAKEKRARQRAEEATEPSQSDVNVDEVRKELAREKRARQKAEEELEAAQENTQVEDVRKDLLKEKKARNKLEEQLESLQEELANEKKRSAKALKQAGATATATAENDEQLEGIRAELAKEKKERAKAEKAAEKQLAEIEAQRTTLDEKLGQFRTKLRSTKEKLKETESELEAARERAASAATAPQVKKTTANNRKRNAAALDVDATTLGTPGDGPTAKRGRRAPAVGEKSSFSITPFLNRTASIAPESDHEEEDSDVDAPNGKEIDAPTASPTALAATTKQKKLPLAQTDSNVKVKKAAPRQRKQKAAAPMLDIVTEEPEDVHSQGQENDAASKPAAAKTIKTKTHDGDDPENPTDAATKKKQKKRKSLVEFETFNKPEAAKKVQSKSKKNRKLGGLGKTLFDEEEEATAPAKALPGRMVLGGRGFGALGAGTKKAGGFLGASKIGSSILLTAQDGSGFQFSPLKRRRGNLDDTLRG</sequence>
<feature type="compositionally biased region" description="Basic and acidic residues" evidence="2">
    <location>
        <begin position="384"/>
        <end position="403"/>
    </location>
</feature>
<feature type="compositionally biased region" description="Basic and acidic residues" evidence="2">
    <location>
        <begin position="594"/>
        <end position="608"/>
    </location>
</feature>
<gene>
    <name evidence="3" type="ORF">CBER1_02430</name>
</gene>
<feature type="compositionally biased region" description="Low complexity" evidence="2">
    <location>
        <begin position="493"/>
        <end position="505"/>
    </location>
</feature>
<protein>
    <submittedName>
        <fullName evidence="3">Uncharacterized protein</fullName>
    </submittedName>
</protein>
<feature type="region of interest" description="Disordered" evidence="2">
    <location>
        <begin position="231"/>
        <end position="252"/>
    </location>
</feature>
<feature type="compositionally biased region" description="Basic residues" evidence="2">
    <location>
        <begin position="610"/>
        <end position="619"/>
    </location>
</feature>